<evidence type="ECO:0000259" key="6">
    <source>
        <dbReference type="Pfam" id="PF04542"/>
    </source>
</evidence>
<dbReference type="Proteomes" id="UP001236507">
    <property type="component" value="Unassembled WGS sequence"/>
</dbReference>
<name>A0ABT6Y7J3_9BACT</name>
<dbReference type="InterPro" id="IPR039425">
    <property type="entry name" value="RNA_pol_sigma-70-like"/>
</dbReference>
<protein>
    <submittedName>
        <fullName evidence="8">RNA polymerase sigma factor</fullName>
    </submittedName>
</protein>
<dbReference type="InterPro" id="IPR014284">
    <property type="entry name" value="RNA_pol_sigma-70_dom"/>
</dbReference>
<dbReference type="RefSeq" id="WP_166580377.1">
    <property type="nucleotide sequence ID" value="NZ_JASHIF010000008.1"/>
</dbReference>
<feature type="domain" description="RNA polymerase sigma factor 70 region 4 type 2" evidence="7">
    <location>
        <begin position="129"/>
        <end position="175"/>
    </location>
</feature>
<accession>A0ABT6Y7J3</accession>
<dbReference type="InterPro" id="IPR013324">
    <property type="entry name" value="RNA_pol_sigma_r3/r4-like"/>
</dbReference>
<keyword evidence="5" id="KW-0804">Transcription</keyword>
<dbReference type="PANTHER" id="PTHR43133">
    <property type="entry name" value="RNA POLYMERASE ECF-TYPE SIGMA FACTO"/>
    <property type="match status" value="1"/>
</dbReference>
<evidence type="ECO:0000256" key="5">
    <source>
        <dbReference type="ARBA" id="ARBA00023163"/>
    </source>
</evidence>
<dbReference type="Pfam" id="PF04542">
    <property type="entry name" value="Sigma70_r2"/>
    <property type="match status" value="1"/>
</dbReference>
<dbReference type="SUPFAM" id="SSF88659">
    <property type="entry name" value="Sigma3 and sigma4 domains of RNA polymerase sigma factors"/>
    <property type="match status" value="1"/>
</dbReference>
<dbReference type="InterPro" id="IPR013249">
    <property type="entry name" value="RNA_pol_sigma70_r4_t2"/>
</dbReference>
<keyword evidence="2" id="KW-0805">Transcription regulation</keyword>
<comment type="caution">
    <text evidence="8">The sequence shown here is derived from an EMBL/GenBank/DDBJ whole genome shotgun (WGS) entry which is preliminary data.</text>
</comment>
<evidence type="ECO:0000256" key="2">
    <source>
        <dbReference type="ARBA" id="ARBA00023015"/>
    </source>
</evidence>
<dbReference type="SUPFAM" id="SSF88946">
    <property type="entry name" value="Sigma2 domain of RNA polymerase sigma factors"/>
    <property type="match status" value="1"/>
</dbReference>
<reference evidence="8 9" key="1">
    <citation type="submission" date="2023-05" db="EMBL/GenBank/DDBJ databases">
        <title>Novel species of genus Flectobacillus isolated from stream in China.</title>
        <authorList>
            <person name="Lu H."/>
        </authorList>
    </citation>
    <scope>NUCLEOTIDE SEQUENCE [LARGE SCALE GENOMIC DNA]</scope>
    <source>
        <strain evidence="8 9">KCTC 42575</strain>
    </source>
</reference>
<dbReference type="InterPro" id="IPR036388">
    <property type="entry name" value="WH-like_DNA-bd_sf"/>
</dbReference>
<dbReference type="PANTHER" id="PTHR43133:SF8">
    <property type="entry name" value="RNA POLYMERASE SIGMA FACTOR HI_1459-RELATED"/>
    <property type="match status" value="1"/>
</dbReference>
<evidence type="ECO:0000313" key="9">
    <source>
        <dbReference type="Proteomes" id="UP001236507"/>
    </source>
</evidence>
<dbReference type="Gene3D" id="1.10.1740.10">
    <property type="match status" value="1"/>
</dbReference>
<keyword evidence="4" id="KW-0238">DNA-binding</keyword>
<dbReference type="CDD" id="cd06171">
    <property type="entry name" value="Sigma70_r4"/>
    <property type="match status" value="1"/>
</dbReference>
<keyword evidence="9" id="KW-1185">Reference proteome</keyword>
<evidence type="ECO:0000259" key="7">
    <source>
        <dbReference type="Pfam" id="PF08281"/>
    </source>
</evidence>
<comment type="similarity">
    <text evidence="1">Belongs to the sigma-70 factor family. ECF subfamily.</text>
</comment>
<evidence type="ECO:0000256" key="1">
    <source>
        <dbReference type="ARBA" id="ARBA00010641"/>
    </source>
</evidence>
<gene>
    <name evidence="8" type="ORF">QM524_10020</name>
</gene>
<dbReference type="InterPro" id="IPR007627">
    <property type="entry name" value="RNA_pol_sigma70_r2"/>
</dbReference>
<proteinExistence type="inferred from homology"/>
<organism evidence="8 9">
    <name type="scientific">Flectobacillus roseus</name>
    <dbReference type="NCBI Taxonomy" id="502259"/>
    <lineage>
        <taxon>Bacteria</taxon>
        <taxon>Pseudomonadati</taxon>
        <taxon>Bacteroidota</taxon>
        <taxon>Cytophagia</taxon>
        <taxon>Cytophagales</taxon>
        <taxon>Flectobacillaceae</taxon>
        <taxon>Flectobacillus</taxon>
    </lineage>
</organism>
<dbReference type="NCBIfam" id="TIGR02937">
    <property type="entry name" value="sigma70-ECF"/>
    <property type="match status" value="1"/>
</dbReference>
<dbReference type="Pfam" id="PF08281">
    <property type="entry name" value="Sigma70_r4_2"/>
    <property type="match status" value="1"/>
</dbReference>
<evidence type="ECO:0000256" key="4">
    <source>
        <dbReference type="ARBA" id="ARBA00023125"/>
    </source>
</evidence>
<sequence length="191" mass="22605">MTEKELVKKLQQADQLTFKYFVDQYQNKVLNTCWGFVKNSSEAEDLTQEVFIEIFESIQGFKHESRLSTYVYRIAVNKSLDYIRKQKRQKRWGNFLSIMGWSDSSEMPDIPTWEHPGITLENKERASILIKQVETLPEKQRVAFTLHKIEGLPYQEIAEVMQVTLASVESLIFRANQSLRKKLQHYYNQDF</sequence>
<dbReference type="InterPro" id="IPR013325">
    <property type="entry name" value="RNA_pol_sigma_r2"/>
</dbReference>
<evidence type="ECO:0000313" key="8">
    <source>
        <dbReference type="EMBL" id="MDI9859547.1"/>
    </source>
</evidence>
<evidence type="ECO:0000256" key="3">
    <source>
        <dbReference type="ARBA" id="ARBA00023082"/>
    </source>
</evidence>
<feature type="domain" description="RNA polymerase sigma-70 region 2" evidence="6">
    <location>
        <begin position="21"/>
        <end position="88"/>
    </location>
</feature>
<keyword evidence="3" id="KW-0731">Sigma factor</keyword>
<dbReference type="Gene3D" id="1.10.10.10">
    <property type="entry name" value="Winged helix-like DNA-binding domain superfamily/Winged helix DNA-binding domain"/>
    <property type="match status" value="1"/>
</dbReference>
<dbReference type="EMBL" id="JASHIF010000008">
    <property type="protein sequence ID" value="MDI9859547.1"/>
    <property type="molecule type" value="Genomic_DNA"/>
</dbReference>